<evidence type="ECO:0000259" key="1">
    <source>
        <dbReference type="Pfam" id="PF03190"/>
    </source>
</evidence>
<dbReference type="CDD" id="cd02955">
    <property type="entry name" value="SSP411"/>
    <property type="match status" value="1"/>
</dbReference>
<feature type="domain" description="Spermatogenesis-associated protein 20-like TRX" evidence="1">
    <location>
        <begin position="13"/>
        <end position="173"/>
    </location>
</feature>
<protein>
    <recommendedName>
        <fullName evidence="1">Spermatogenesis-associated protein 20-like TRX domain-containing protein</fullName>
    </recommendedName>
</protein>
<accession>A0A2A9E0W2</accession>
<keyword evidence="3" id="KW-1185">Reference proteome</keyword>
<proteinExistence type="predicted"/>
<evidence type="ECO:0000313" key="3">
    <source>
        <dbReference type="Proteomes" id="UP000221369"/>
    </source>
</evidence>
<dbReference type="SUPFAM" id="SSF48208">
    <property type="entry name" value="Six-hairpin glycosidases"/>
    <property type="match status" value="1"/>
</dbReference>
<dbReference type="InterPro" id="IPR008928">
    <property type="entry name" value="6-hairpin_glycosidase_sf"/>
</dbReference>
<reference evidence="2 3" key="1">
    <citation type="submission" date="2017-10" db="EMBL/GenBank/DDBJ databases">
        <title>Sequencing the genomes of 1000 actinobacteria strains.</title>
        <authorList>
            <person name="Klenk H.-P."/>
        </authorList>
    </citation>
    <scope>NUCLEOTIDE SEQUENCE [LARGE SCALE GENOMIC DNA]</scope>
    <source>
        <strain evidence="2 3">DSM 21798</strain>
    </source>
</reference>
<dbReference type="AlphaFoldDB" id="A0A2A9E0W2"/>
<dbReference type="PANTHER" id="PTHR42899:SF1">
    <property type="entry name" value="SPERMATOGENESIS-ASSOCIATED PROTEIN 20"/>
    <property type="match status" value="1"/>
</dbReference>
<dbReference type="SUPFAM" id="SSF52833">
    <property type="entry name" value="Thioredoxin-like"/>
    <property type="match status" value="1"/>
</dbReference>
<dbReference type="EMBL" id="PDJE01000001">
    <property type="protein sequence ID" value="PFG31852.1"/>
    <property type="molecule type" value="Genomic_DNA"/>
</dbReference>
<dbReference type="GO" id="GO:0005975">
    <property type="term" value="P:carbohydrate metabolic process"/>
    <property type="evidence" value="ECO:0007669"/>
    <property type="project" value="InterPro"/>
</dbReference>
<dbReference type="Gene3D" id="3.40.30.10">
    <property type="entry name" value="Glutaredoxin"/>
    <property type="match status" value="1"/>
</dbReference>
<dbReference type="Proteomes" id="UP000221369">
    <property type="component" value="Unassembled WGS sequence"/>
</dbReference>
<evidence type="ECO:0000313" key="2">
    <source>
        <dbReference type="EMBL" id="PFG31852.1"/>
    </source>
</evidence>
<comment type="caution">
    <text evidence="2">The sequence shown here is derived from an EMBL/GenBank/DDBJ whole genome shotgun (WGS) entry which is preliminary data.</text>
</comment>
<name>A0A2A9E0W2_9MICO</name>
<dbReference type="InterPro" id="IPR036249">
    <property type="entry name" value="Thioredoxin-like_sf"/>
</dbReference>
<sequence>MTGAQPYAGVMANQLADAMSPYLRAHADNPVAWQPWGSAAFAEAAERDVPVFISIGYATCHWCHVMARESFSDDAIAAYLNEHFVCIKVDREEHPSVDASYLAQAGAFTQGLGWPLSVFAAPDGGAFHAGTYFPPQPIGGRPSFRQVLEAVVTAWSERRDAAQSTAQAVADAVRAAGARGAETAELPAREQLTASVGRLEHAEDALFGGFGMAPKFPVAPVIGFLQAYGADELANRTLAAMAHSPLRDRDGGFFRYATQRDWSEPHYERMLYDNALLLGAYTRSWQSGIDESRTIAEGIAAFLQSTLLLGWGFASGQDSESTIDGVRTEGGYYLAENREGLEPPPLDAKVLTGWNGLAIENLARAGVVFDRADWVATAREVADELLRRHDSGDVLVRASTAEQVSVAVAVLEDFGLLACGLIEVGCATGDGAYVERARDLLRRVSSANGFAEPVTDEVLAAQGLALQEDPSEGAYPSGVSACARASRMLWLLTGDRSLRDRAESALAPFADQALSNPVGFGALLEEVSRLGSPARQTIVVVPDGATAALPERVRREGADVMMRVSESAARRLAASGIDVLADRVAVDGKPTLYVCEDFACRLPETL</sequence>
<dbReference type="Pfam" id="PF03190">
    <property type="entry name" value="Thioredox_DsbH"/>
    <property type="match status" value="1"/>
</dbReference>
<dbReference type="PANTHER" id="PTHR42899">
    <property type="entry name" value="SPERMATOGENESIS-ASSOCIATED PROTEIN 20"/>
    <property type="match status" value="1"/>
</dbReference>
<dbReference type="InterPro" id="IPR024705">
    <property type="entry name" value="Ssp411"/>
</dbReference>
<gene>
    <name evidence="2" type="ORF">ATJ78_2834</name>
</gene>
<dbReference type="PIRSF" id="PIRSF006402">
    <property type="entry name" value="UCP006402_thioredoxin"/>
    <property type="match status" value="1"/>
</dbReference>
<dbReference type="InterPro" id="IPR004879">
    <property type="entry name" value="Ssp411-like_TRX"/>
</dbReference>
<organism evidence="2 3">
    <name type="scientific">Paramicrobacterium agarici</name>
    <dbReference type="NCBI Taxonomy" id="630514"/>
    <lineage>
        <taxon>Bacteria</taxon>
        <taxon>Bacillati</taxon>
        <taxon>Actinomycetota</taxon>
        <taxon>Actinomycetes</taxon>
        <taxon>Micrococcales</taxon>
        <taxon>Microbacteriaceae</taxon>
        <taxon>Paramicrobacterium</taxon>
    </lineage>
</organism>